<evidence type="ECO:0000256" key="1">
    <source>
        <dbReference type="ARBA" id="ARBA00022527"/>
    </source>
</evidence>
<dbReference type="AlphaFoldDB" id="A0AAW1V740"/>
<dbReference type="Pfam" id="PF00130">
    <property type="entry name" value="C1_1"/>
    <property type="match status" value="1"/>
</dbReference>
<keyword evidence="5" id="KW-0418">Kinase</keyword>
<dbReference type="Proteomes" id="UP001431783">
    <property type="component" value="Unassembled WGS sequence"/>
</dbReference>
<evidence type="ECO:0000256" key="8">
    <source>
        <dbReference type="ARBA" id="ARBA00047899"/>
    </source>
</evidence>
<reference evidence="14 15" key="1">
    <citation type="submission" date="2023-03" db="EMBL/GenBank/DDBJ databases">
        <title>Genome insight into feeding habits of ladybird beetles.</title>
        <authorList>
            <person name="Li H.-S."/>
            <person name="Huang Y.-H."/>
            <person name="Pang H."/>
        </authorList>
    </citation>
    <scope>NUCLEOTIDE SEQUENCE [LARGE SCALE GENOMIC DNA]</scope>
    <source>
        <strain evidence="14">SYSU_2023b</strain>
        <tissue evidence="14">Whole body</tissue>
    </source>
</reference>
<keyword evidence="15" id="KW-1185">Reference proteome</keyword>
<evidence type="ECO:0000256" key="9">
    <source>
        <dbReference type="ARBA" id="ARBA00048679"/>
    </source>
</evidence>
<dbReference type="SUPFAM" id="SSF56112">
    <property type="entry name" value="Protein kinase-like (PK-like)"/>
    <property type="match status" value="1"/>
</dbReference>
<dbReference type="CDD" id="cd14063">
    <property type="entry name" value="PK_KSR"/>
    <property type="match status" value="1"/>
</dbReference>
<dbReference type="PROSITE" id="PS00479">
    <property type="entry name" value="ZF_DAG_PE_1"/>
    <property type="match status" value="1"/>
</dbReference>
<evidence type="ECO:0000256" key="6">
    <source>
        <dbReference type="ARBA" id="ARBA00022833"/>
    </source>
</evidence>
<feature type="compositionally biased region" description="Polar residues" evidence="11">
    <location>
        <begin position="181"/>
        <end position="197"/>
    </location>
</feature>
<dbReference type="GO" id="GO:0046872">
    <property type="term" value="F:metal ion binding"/>
    <property type="evidence" value="ECO:0007669"/>
    <property type="project" value="UniProtKB-KW"/>
</dbReference>
<feature type="compositionally biased region" description="Basic and acidic residues" evidence="11">
    <location>
        <begin position="421"/>
        <end position="431"/>
    </location>
</feature>
<feature type="compositionally biased region" description="Basic residues" evidence="11">
    <location>
        <begin position="319"/>
        <end position="328"/>
    </location>
</feature>
<dbReference type="InterPro" id="IPR017441">
    <property type="entry name" value="Protein_kinase_ATP_BS"/>
</dbReference>
<keyword evidence="6" id="KW-0862">Zinc</keyword>
<feature type="region of interest" description="Disordered" evidence="11">
    <location>
        <begin position="318"/>
        <end position="361"/>
    </location>
</feature>
<feature type="binding site" evidence="10">
    <location>
        <position position="492"/>
    </location>
    <ligand>
        <name>ATP</name>
        <dbReference type="ChEBI" id="CHEBI:30616"/>
    </ligand>
</feature>
<organism evidence="14 15">
    <name type="scientific">Henosepilachna vigintioctopunctata</name>
    <dbReference type="NCBI Taxonomy" id="420089"/>
    <lineage>
        <taxon>Eukaryota</taxon>
        <taxon>Metazoa</taxon>
        <taxon>Ecdysozoa</taxon>
        <taxon>Arthropoda</taxon>
        <taxon>Hexapoda</taxon>
        <taxon>Insecta</taxon>
        <taxon>Pterygota</taxon>
        <taxon>Neoptera</taxon>
        <taxon>Endopterygota</taxon>
        <taxon>Coleoptera</taxon>
        <taxon>Polyphaga</taxon>
        <taxon>Cucujiformia</taxon>
        <taxon>Coccinelloidea</taxon>
        <taxon>Coccinellidae</taxon>
        <taxon>Epilachninae</taxon>
        <taxon>Epilachnini</taxon>
        <taxon>Henosepilachna</taxon>
    </lineage>
</organism>
<evidence type="ECO:0000256" key="4">
    <source>
        <dbReference type="ARBA" id="ARBA00022741"/>
    </source>
</evidence>
<dbReference type="InterPro" id="IPR002219">
    <property type="entry name" value="PKC_DAG/PE"/>
</dbReference>
<evidence type="ECO:0000313" key="14">
    <source>
        <dbReference type="EMBL" id="KAK9887885.1"/>
    </source>
</evidence>
<feature type="compositionally biased region" description="Polar residues" evidence="11">
    <location>
        <begin position="204"/>
        <end position="220"/>
    </location>
</feature>
<feature type="compositionally biased region" description="Low complexity" evidence="11">
    <location>
        <begin position="343"/>
        <end position="358"/>
    </location>
</feature>
<dbReference type="Gene3D" id="3.30.60.20">
    <property type="match status" value="1"/>
</dbReference>
<dbReference type="PROSITE" id="PS50011">
    <property type="entry name" value="PROTEIN_KINASE_DOM"/>
    <property type="match status" value="1"/>
</dbReference>
<dbReference type="Pfam" id="PF07714">
    <property type="entry name" value="PK_Tyr_Ser-Thr"/>
    <property type="match status" value="1"/>
</dbReference>
<dbReference type="FunFam" id="3.30.60.20:FF:000061">
    <property type="entry name" value="Kinase suppressor of Ras"/>
    <property type="match status" value="1"/>
</dbReference>
<proteinExistence type="predicted"/>
<evidence type="ECO:0000256" key="11">
    <source>
        <dbReference type="SAM" id="MobiDB-lite"/>
    </source>
</evidence>
<dbReference type="Gene3D" id="1.10.510.10">
    <property type="entry name" value="Transferase(Phosphotransferase) domain 1"/>
    <property type="match status" value="1"/>
</dbReference>
<dbReference type="InterPro" id="IPR051681">
    <property type="entry name" value="Ser/Thr_Kinases-Pseudokinases"/>
</dbReference>
<feature type="compositionally biased region" description="Polar residues" evidence="11">
    <location>
        <begin position="142"/>
        <end position="161"/>
    </location>
</feature>
<evidence type="ECO:0000256" key="2">
    <source>
        <dbReference type="ARBA" id="ARBA00022679"/>
    </source>
</evidence>
<evidence type="ECO:0000256" key="5">
    <source>
        <dbReference type="ARBA" id="ARBA00022777"/>
    </source>
</evidence>
<feature type="compositionally biased region" description="Polar residues" evidence="11">
    <location>
        <begin position="411"/>
        <end position="420"/>
    </location>
</feature>
<evidence type="ECO:0008006" key="16">
    <source>
        <dbReference type="Google" id="ProtNLM"/>
    </source>
</evidence>
<dbReference type="PROSITE" id="PS00108">
    <property type="entry name" value="PROTEIN_KINASE_ST"/>
    <property type="match status" value="1"/>
</dbReference>
<evidence type="ECO:0000259" key="12">
    <source>
        <dbReference type="PROSITE" id="PS50011"/>
    </source>
</evidence>
<protein>
    <recommendedName>
        <fullName evidence="16">Kinase suppressor of Ras 2</fullName>
    </recommendedName>
</protein>
<keyword evidence="2" id="KW-0808">Transferase</keyword>
<comment type="catalytic activity">
    <reaction evidence="9">
        <text>L-seryl-[protein] + ATP = O-phospho-L-seryl-[protein] + ADP + H(+)</text>
        <dbReference type="Rhea" id="RHEA:17989"/>
        <dbReference type="Rhea" id="RHEA-COMP:9863"/>
        <dbReference type="Rhea" id="RHEA-COMP:11604"/>
        <dbReference type="ChEBI" id="CHEBI:15378"/>
        <dbReference type="ChEBI" id="CHEBI:29999"/>
        <dbReference type="ChEBI" id="CHEBI:30616"/>
        <dbReference type="ChEBI" id="CHEBI:83421"/>
        <dbReference type="ChEBI" id="CHEBI:456216"/>
        <dbReference type="EC" id="2.7.11.1"/>
    </reaction>
</comment>
<dbReference type="SMART" id="SM00220">
    <property type="entry name" value="S_TKc"/>
    <property type="match status" value="1"/>
</dbReference>
<dbReference type="PROSITE" id="PS50081">
    <property type="entry name" value="ZF_DAG_PE_2"/>
    <property type="match status" value="1"/>
</dbReference>
<dbReference type="InterPro" id="IPR001245">
    <property type="entry name" value="Ser-Thr/Tyr_kinase_cat_dom"/>
</dbReference>
<dbReference type="FunFam" id="1.10.510.10:FF:000107">
    <property type="entry name" value="kinase suppressor of Ras 1"/>
    <property type="match status" value="1"/>
</dbReference>
<evidence type="ECO:0000313" key="15">
    <source>
        <dbReference type="Proteomes" id="UP001431783"/>
    </source>
</evidence>
<feature type="domain" description="Protein kinase" evidence="12">
    <location>
        <begin position="466"/>
        <end position="731"/>
    </location>
</feature>
<keyword evidence="1" id="KW-0723">Serine/threonine-protein kinase</keyword>
<dbReference type="GO" id="GO:0005524">
    <property type="term" value="F:ATP binding"/>
    <property type="evidence" value="ECO:0007669"/>
    <property type="project" value="UniProtKB-UniRule"/>
</dbReference>
<evidence type="ECO:0000256" key="3">
    <source>
        <dbReference type="ARBA" id="ARBA00022723"/>
    </source>
</evidence>
<dbReference type="PANTHER" id="PTHR44329:SF253">
    <property type="entry name" value="KINASE SUPPRESSOR OF RAS 2"/>
    <property type="match status" value="1"/>
</dbReference>
<evidence type="ECO:0000256" key="10">
    <source>
        <dbReference type="PROSITE-ProRule" id="PRU10141"/>
    </source>
</evidence>
<feature type="domain" description="Phorbol-ester/DAG-type" evidence="13">
    <location>
        <begin position="230"/>
        <end position="277"/>
    </location>
</feature>
<dbReference type="GO" id="GO:0006950">
    <property type="term" value="P:response to stress"/>
    <property type="evidence" value="ECO:0007669"/>
    <property type="project" value="UniProtKB-ARBA"/>
</dbReference>
<dbReference type="InterPro" id="IPR011009">
    <property type="entry name" value="Kinase-like_dom_sf"/>
</dbReference>
<keyword evidence="7 10" id="KW-0067">ATP-binding</keyword>
<dbReference type="InterPro" id="IPR000719">
    <property type="entry name" value="Prot_kinase_dom"/>
</dbReference>
<dbReference type="InterPro" id="IPR046349">
    <property type="entry name" value="C1-like_sf"/>
</dbReference>
<keyword evidence="3" id="KW-0479">Metal-binding</keyword>
<sequence length="754" mass="83648">MNLYWDSWDRNHPLKVVVGLSPRSGRSRVARASVPSEDSLTTGLNNNIHRSGGQGAMIVIPPSPSVSSICDSLNASPRCGGASLGSPPVTSDMWSKGVKGLHGSKFPTTPPPRKKHLTGLHNTALLPDSFPLTKSKSHESQLAKNDGSEGNSTGESTATSTRRARLPTEPGPDTMAGYNSPLLTSPMKSPPSNNAGTDSDDCSFKSSNLQVPKSPRTPTTALRNMTHQINHRFAKTFKMMSTCMYCLKPIYFGTGLKCKECKFTCHRECEDKVTPSCGLPPELLDEFKKKITTIQGHQLASSPSAIRDASRAAKNLKSTLKRNRKRSHPQPSINIAPYPPPDSSSNTSSCNSSTPSSPAVQAIHTPHTISKQQFHFPDIVHTEVNEVTLETYPLAGSHSDALVGSQKSDRTVSMSGSTSTDSDRTPVRVDSQDSQVSDTETVTECHRWPRQNSLSMREWDIPHDELKFDKLIGIGRFGKVFRGYWHGDVAIKVLKYLKDEKTLEHFKMEVATFRKTRHENLILFMGACMNPDHLAIVTSLSKGDTLYTHIHLRKDKFNMNKTTIIAQQISQGMGYLHAKGIVHKDLKSKNIFLENGKVVITDFGLFSVTKLCFENRKPDSIGIPPGWLCYLAPEIVRNLHAHQSHDEELPFSKASDVYAFGTVWYELLCGEWPFKTQPPEAIIWQVGKGMKQPLANLQASRDVKDILMLCWSFRAGERPDFIRLLNLLEKLPKKRLARSPSHPIHLSRSAESVF</sequence>
<dbReference type="Gene3D" id="3.30.200.20">
    <property type="entry name" value="Phosphorylase Kinase, domain 1"/>
    <property type="match status" value="1"/>
</dbReference>
<feature type="region of interest" description="Disordered" evidence="11">
    <location>
        <begin position="399"/>
        <end position="440"/>
    </location>
</feature>
<evidence type="ECO:0000259" key="13">
    <source>
        <dbReference type="PROSITE" id="PS50081"/>
    </source>
</evidence>
<dbReference type="SMART" id="SM00109">
    <property type="entry name" value="C1"/>
    <property type="match status" value="1"/>
</dbReference>
<dbReference type="GO" id="GO:0004674">
    <property type="term" value="F:protein serine/threonine kinase activity"/>
    <property type="evidence" value="ECO:0007669"/>
    <property type="project" value="UniProtKB-KW"/>
</dbReference>
<dbReference type="EMBL" id="JARQZJ010000121">
    <property type="protein sequence ID" value="KAK9887885.1"/>
    <property type="molecule type" value="Genomic_DNA"/>
</dbReference>
<dbReference type="PANTHER" id="PTHR44329">
    <property type="entry name" value="SERINE/THREONINE-PROTEIN KINASE TNNI3K-RELATED"/>
    <property type="match status" value="1"/>
</dbReference>
<evidence type="ECO:0000256" key="7">
    <source>
        <dbReference type="ARBA" id="ARBA00022840"/>
    </source>
</evidence>
<comment type="catalytic activity">
    <reaction evidence="8">
        <text>L-threonyl-[protein] + ATP = O-phospho-L-threonyl-[protein] + ADP + H(+)</text>
        <dbReference type="Rhea" id="RHEA:46608"/>
        <dbReference type="Rhea" id="RHEA-COMP:11060"/>
        <dbReference type="Rhea" id="RHEA-COMP:11605"/>
        <dbReference type="ChEBI" id="CHEBI:15378"/>
        <dbReference type="ChEBI" id="CHEBI:30013"/>
        <dbReference type="ChEBI" id="CHEBI:30616"/>
        <dbReference type="ChEBI" id="CHEBI:61977"/>
        <dbReference type="ChEBI" id="CHEBI:456216"/>
        <dbReference type="EC" id="2.7.11.1"/>
    </reaction>
</comment>
<dbReference type="PROSITE" id="PS00107">
    <property type="entry name" value="PROTEIN_KINASE_ATP"/>
    <property type="match status" value="1"/>
</dbReference>
<dbReference type="CDD" id="cd20812">
    <property type="entry name" value="C1_KSR"/>
    <property type="match status" value="1"/>
</dbReference>
<feature type="region of interest" description="Disordered" evidence="11">
    <location>
        <begin position="125"/>
        <end position="220"/>
    </location>
</feature>
<dbReference type="SUPFAM" id="SSF57889">
    <property type="entry name" value="Cysteine-rich domain"/>
    <property type="match status" value="1"/>
</dbReference>
<dbReference type="InterPro" id="IPR008271">
    <property type="entry name" value="Ser/Thr_kinase_AS"/>
</dbReference>
<dbReference type="FunFam" id="3.30.200.20:FF:000034">
    <property type="entry name" value="Kinase suppressor of Ras 1"/>
    <property type="match status" value="1"/>
</dbReference>
<keyword evidence="4 10" id="KW-0547">Nucleotide-binding</keyword>
<accession>A0AAW1V740</accession>
<comment type="caution">
    <text evidence="14">The sequence shown here is derived from an EMBL/GenBank/DDBJ whole genome shotgun (WGS) entry which is preliminary data.</text>
</comment>
<gene>
    <name evidence="14" type="ORF">WA026_000189</name>
</gene>
<name>A0AAW1V740_9CUCU</name>